<keyword evidence="5" id="KW-0804">Transcription</keyword>
<gene>
    <name evidence="7" type="ORF">ASPCAL14984</name>
</gene>
<dbReference type="GO" id="GO:0046872">
    <property type="term" value="F:metal ion binding"/>
    <property type="evidence" value="ECO:0007669"/>
    <property type="project" value="UniProtKB-KW"/>
</dbReference>
<keyword evidence="4" id="KW-0238">DNA-binding</keyword>
<keyword evidence="8" id="KW-1185">Reference proteome</keyword>
<organism evidence="7 8">
    <name type="scientific">Aspergillus calidoustus</name>
    <dbReference type="NCBI Taxonomy" id="454130"/>
    <lineage>
        <taxon>Eukaryota</taxon>
        <taxon>Fungi</taxon>
        <taxon>Dikarya</taxon>
        <taxon>Ascomycota</taxon>
        <taxon>Pezizomycotina</taxon>
        <taxon>Eurotiomycetes</taxon>
        <taxon>Eurotiomycetidae</taxon>
        <taxon>Eurotiales</taxon>
        <taxon>Aspergillaceae</taxon>
        <taxon>Aspergillus</taxon>
        <taxon>Aspergillus subgen. Nidulantes</taxon>
    </lineage>
</organism>
<dbReference type="AlphaFoldDB" id="A0A0U5GHG5"/>
<evidence type="ECO:0000313" key="7">
    <source>
        <dbReference type="EMBL" id="CEL11889.1"/>
    </source>
</evidence>
<sequence>MLRLVQRSHALTVKTCLLRDETALNYYTSEHELHISMVEEIMSRFPDRPSVTLDIGIIPSLYSAAMWCRDHSVRRRAIAVLKSWPHREGSFESEWAPWIASEQIKAEIMSNLSDCRTPTESSSRHSKAEKGRWAGVEISGFSLERALDSTKCRALALCPSNSSS</sequence>
<dbReference type="InterPro" id="IPR052360">
    <property type="entry name" value="Transcr_Regulatory_Proteins"/>
</dbReference>
<keyword evidence="6" id="KW-0539">Nucleus</keyword>
<evidence type="ECO:0000256" key="2">
    <source>
        <dbReference type="ARBA" id="ARBA00022833"/>
    </source>
</evidence>
<reference evidence="8" key="1">
    <citation type="journal article" date="2016" name="Genome Announc.">
        <title>Draft genome sequences of fungus Aspergillus calidoustus.</title>
        <authorList>
            <person name="Horn F."/>
            <person name="Linde J."/>
            <person name="Mattern D.J."/>
            <person name="Walther G."/>
            <person name="Guthke R."/>
            <person name="Scherlach K."/>
            <person name="Martin K."/>
            <person name="Brakhage A.A."/>
            <person name="Petzke L."/>
            <person name="Valiante V."/>
        </authorList>
    </citation>
    <scope>NUCLEOTIDE SEQUENCE [LARGE SCALE GENOMIC DNA]</scope>
    <source>
        <strain evidence="8">SF006504</strain>
    </source>
</reference>
<accession>A0A0U5GHG5</accession>
<proteinExistence type="predicted"/>
<keyword evidence="3" id="KW-0805">Transcription regulation</keyword>
<evidence type="ECO:0000256" key="1">
    <source>
        <dbReference type="ARBA" id="ARBA00022723"/>
    </source>
</evidence>
<protein>
    <submittedName>
        <fullName evidence="7">Uncharacterized protein</fullName>
    </submittedName>
</protein>
<name>A0A0U5GHG5_ASPCI</name>
<keyword evidence="2" id="KW-0862">Zinc</keyword>
<dbReference type="EMBL" id="CDMC01000034">
    <property type="protein sequence ID" value="CEL11889.1"/>
    <property type="molecule type" value="Genomic_DNA"/>
</dbReference>
<keyword evidence="1" id="KW-0479">Metal-binding</keyword>
<dbReference type="GO" id="GO:0003677">
    <property type="term" value="F:DNA binding"/>
    <property type="evidence" value="ECO:0007669"/>
    <property type="project" value="UniProtKB-KW"/>
</dbReference>
<evidence type="ECO:0000256" key="5">
    <source>
        <dbReference type="ARBA" id="ARBA00023163"/>
    </source>
</evidence>
<dbReference type="PANTHER" id="PTHR36206">
    <property type="entry name" value="ASPERCRYPTIN BIOSYNTHESIS CLUSTER-SPECIFIC TRANSCRIPTION REGULATOR ATNN-RELATED"/>
    <property type="match status" value="1"/>
</dbReference>
<dbReference type="STRING" id="454130.A0A0U5GHG5"/>
<dbReference type="PANTHER" id="PTHR36206:SF16">
    <property type="entry name" value="TRANSCRIPTION FACTOR DOMAIN-CONTAINING PROTEIN-RELATED"/>
    <property type="match status" value="1"/>
</dbReference>
<dbReference type="OrthoDB" id="2593732at2759"/>
<evidence type="ECO:0000256" key="3">
    <source>
        <dbReference type="ARBA" id="ARBA00023015"/>
    </source>
</evidence>
<evidence type="ECO:0000313" key="8">
    <source>
        <dbReference type="Proteomes" id="UP000054771"/>
    </source>
</evidence>
<dbReference type="Proteomes" id="UP000054771">
    <property type="component" value="Unassembled WGS sequence"/>
</dbReference>
<evidence type="ECO:0000256" key="6">
    <source>
        <dbReference type="ARBA" id="ARBA00023242"/>
    </source>
</evidence>
<evidence type="ECO:0000256" key="4">
    <source>
        <dbReference type="ARBA" id="ARBA00023125"/>
    </source>
</evidence>